<evidence type="ECO:0000256" key="1">
    <source>
        <dbReference type="SAM" id="Phobius"/>
    </source>
</evidence>
<keyword evidence="1" id="KW-1133">Transmembrane helix</keyword>
<dbReference type="Proteomes" id="UP000053424">
    <property type="component" value="Unassembled WGS sequence"/>
</dbReference>
<name>A0A0C2XKE5_HEBCY</name>
<keyword evidence="1" id="KW-0472">Membrane</keyword>
<reference evidence="2 3" key="1">
    <citation type="submission" date="2014-04" db="EMBL/GenBank/DDBJ databases">
        <authorList>
            <consortium name="DOE Joint Genome Institute"/>
            <person name="Kuo A."/>
            <person name="Gay G."/>
            <person name="Dore J."/>
            <person name="Kohler A."/>
            <person name="Nagy L.G."/>
            <person name="Floudas D."/>
            <person name="Copeland A."/>
            <person name="Barry K.W."/>
            <person name="Cichocki N."/>
            <person name="Veneault-Fourrey C."/>
            <person name="LaButti K."/>
            <person name="Lindquist E.A."/>
            <person name="Lipzen A."/>
            <person name="Lundell T."/>
            <person name="Morin E."/>
            <person name="Murat C."/>
            <person name="Sun H."/>
            <person name="Tunlid A."/>
            <person name="Henrissat B."/>
            <person name="Grigoriev I.V."/>
            <person name="Hibbett D.S."/>
            <person name="Martin F."/>
            <person name="Nordberg H.P."/>
            <person name="Cantor M.N."/>
            <person name="Hua S.X."/>
        </authorList>
    </citation>
    <scope>NUCLEOTIDE SEQUENCE [LARGE SCALE GENOMIC DNA]</scope>
    <source>
        <strain evidence="3">h7</strain>
    </source>
</reference>
<dbReference type="EMBL" id="KN831792">
    <property type="protein sequence ID" value="KIM38223.1"/>
    <property type="molecule type" value="Genomic_DNA"/>
</dbReference>
<dbReference type="HOGENOM" id="CLU_1525333_0_0_1"/>
<sequence>MPSGSGSGVGEGRPGMSYSIPCPHLPSASSQISITLSPSSVNPRCPSRLMVKGRIENWRFRRLIWTAILVGLSPPWSYQTFPRRRSIPSERDIIVAESHPPMSTSRSFRCQRSFHKKGRSTISARNFPIATLSCCGFAFFHLVFLGYLFFFCLVNFLSSRTKDSIIPTHDPRITTL</sequence>
<dbReference type="AlphaFoldDB" id="A0A0C2XKE5"/>
<evidence type="ECO:0000313" key="2">
    <source>
        <dbReference type="EMBL" id="KIM38223.1"/>
    </source>
</evidence>
<organism evidence="2 3">
    <name type="scientific">Hebeloma cylindrosporum</name>
    <dbReference type="NCBI Taxonomy" id="76867"/>
    <lineage>
        <taxon>Eukaryota</taxon>
        <taxon>Fungi</taxon>
        <taxon>Dikarya</taxon>
        <taxon>Basidiomycota</taxon>
        <taxon>Agaricomycotina</taxon>
        <taxon>Agaricomycetes</taxon>
        <taxon>Agaricomycetidae</taxon>
        <taxon>Agaricales</taxon>
        <taxon>Agaricineae</taxon>
        <taxon>Hymenogastraceae</taxon>
        <taxon>Hebeloma</taxon>
    </lineage>
</organism>
<proteinExistence type="predicted"/>
<feature type="transmembrane region" description="Helical" evidence="1">
    <location>
        <begin position="129"/>
        <end position="157"/>
    </location>
</feature>
<gene>
    <name evidence="2" type="ORF">M413DRAFT_248206</name>
</gene>
<evidence type="ECO:0000313" key="3">
    <source>
        <dbReference type="Proteomes" id="UP000053424"/>
    </source>
</evidence>
<accession>A0A0C2XKE5</accession>
<protein>
    <submittedName>
        <fullName evidence="2">Uncharacterized protein</fullName>
    </submittedName>
</protein>
<keyword evidence="1" id="KW-0812">Transmembrane</keyword>
<keyword evidence="3" id="KW-1185">Reference proteome</keyword>
<reference evidence="3" key="2">
    <citation type="submission" date="2015-01" db="EMBL/GenBank/DDBJ databases">
        <title>Evolutionary Origins and Diversification of the Mycorrhizal Mutualists.</title>
        <authorList>
            <consortium name="DOE Joint Genome Institute"/>
            <consortium name="Mycorrhizal Genomics Consortium"/>
            <person name="Kohler A."/>
            <person name="Kuo A."/>
            <person name="Nagy L.G."/>
            <person name="Floudas D."/>
            <person name="Copeland A."/>
            <person name="Barry K.W."/>
            <person name="Cichocki N."/>
            <person name="Veneault-Fourrey C."/>
            <person name="LaButti K."/>
            <person name="Lindquist E.A."/>
            <person name="Lipzen A."/>
            <person name="Lundell T."/>
            <person name="Morin E."/>
            <person name="Murat C."/>
            <person name="Riley R."/>
            <person name="Ohm R."/>
            <person name="Sun H."/>
            <person name="Tunlid A."/>
            <person name="Henrissat B."/>
            <person name="Grigoriev I.V."/>
            <person name="Hibbett D.S."/>
            <person name="Martin F."/>
        </authorList>
    </citation>
    <scope>NUCLEOTIDE SEQUENCE [LARGE SCALE GENOMIC DNA]</scope>
    <source>
        <strain evidence="3">h7</strain>
    </source>
</reference>